<evidence type="ECO:0000313" key="2">
    <source>
        <dbReference type="Proteomes" id="UP000028719"/>
    </source>
</evidence>
<evidence type="ECO:0000313" key="1">
    <source>
        <dbReference type="EMBL" id="KFF26874.1"/>
    </source>
</evidence>
<name>A0ABR4UPF1_9FLAO</name>
<gene>
    <name evidence="1" type="ORF">IW16_06235</name>
</gene>
<sequence length="85" mass="10297">MEITGVVVKLTDEFLRIQTVKKKQEIDVFFSEQKKRAMEYRYQPHMITRIEVEPQSVELNGNKIAKLWLKYVNWPKLPEIEDRFK</sequence>
<keyword evidence="2" id="KW-1185">Reference proteome</keyword>
<reference evidence="1 2" key="1">
    <citation type="submission" date="2014-07" db="EMBL/GenBank/DDBJ databases">
        <title>Genome of Chryseobacterium vrystaatense LMG 22846.</title>
        <authorList>
            <person name="Pipes S.E."/>
            <person name="Stropko S.J."/>
            <person name="Newman J.D."/>
        </authorList>
    </citation>
    <scope>NUCLEOTIDE SEQUENCE [LARGE SCALE GENOMIC DNA]</scope>
    <source>
        <strain evidence="1 2">LMG 22846</strain>
    </source>
</reference>
<organism evidence="1 2">
    <name type="scientific">Chryseobacterium vrystaatense</name>
    <dbReference type="NCBI Taxonomy" id="307480"/>
    <lineage>
        <taxon>Bacteria</taxon>
        <taxon>Pseudomonadati</taxon>
        <taxon>Bacteroidota</taxon>
        <taxon>Flavobacteriia</taxon>
        <taxon>Flavobacteriales</taxon>
        <taxon>Weeksellaceae</taxon>
        <taxon>Chryseobacterium group</taxon>
        <taxon>Chryseobacterium</taxon>
    </lineage>
</organism>
<dbReference type="EMBL" id="JPRI01000002">
    <property type="protein sequence ID" value="KFF26874.1"/>
    <property type="molecule type" value="Genomic_DNA"/>
</dbReference>
<protein>
    <submittedName>
        <fullName evidence="1">Uncharacterized protein</fullName>
    </submittedName>
</protein>
<accession>A0ABR4UPF1</accession>
<comment type="caution">
    <text evidence="1">The sequence shown here is derived from an EMBL/GenBank/DDBJ whole genome shotgun (WGS) entry which is preliminary data.</text>
</comment>
<proteinExistence type="predicted"/>
<dbReference type="Proteomes" id="UP000028719">
    <property type="component" value="Unassembled WGS sequence"/>
</dbReference>
<dbReference type="RefSeq" id="WP_034740995.1">
    <property type="nucleotide sequence ID" value="NZ_JPRI01000002.1"/>
</dbReference>